<comment type="caution">
    <text evidence="1">The sequence shown here is derived from an EMBL/GenBank/DDBJ whole genome shotgun (WGS) entry which is preliminary data.</text>
</comment>
<dbReference type="AlphaFoldDB" id="A0AAV4GZ09"/>
<evidence type="ECO:0000313" key="1">
    <source>
        <dbReference type="EMBL" id="GFR89751.1"/>
    </source>
</evidence>
<sequence>MNALGNMTLFLVDPPDGVTSEDLEVAMESGIATIGGIIDAAGNNGFRALLSELDAATGDADWVVYDTDLDASAENDDLAQAATFEEALKIHTANIHKQRQAKTAEVVRQKVVEALDLQAQCFSRYSVPGQILNMNTRKMKMAMEKTDVKTLEGKALAPPGNTGGEVVLPNTTLFTSLAQDSPVVVTVRSLSDPQIVAHRGGEEDERRGQS</sequence>
<evidence type="ECO:0000313" key="2">
    <source>
        <dbReference type="Proteomes" id="UP000762676"/>
    </source>
</evidence>
<reference evidence="1 2" key="1">
    <citation type="journal article" date="2021" name="Elife">
        <title>Chloroplast acquisition without the gene transfer in kleptoplastic sea slugs, Plakobranchus ocellatus.</title>
        <authorList>
            <person name="Maeda T."/>
            <person name="Takahashi S."/>
            <person name="Yoshida T."/>
            <person name="Shimamura S."/>
            <person name="Takaki Y."/>
            <person name="Nagai Y."/>
            <person name="Toyoda A."/>
            <person name="Suzuki Y."/>
            <person name="Arimoto A."/>
            <person name="Ishii H."/>
            <person name="Satoh N."/>
            <person name="Nishiyama T."/>
            <person name="Hasebe M."/>
            <person name="Maruyama T."/>
            <person name="Minagawa J."/>
            <person name="Obokata J."/>
            <person name="Shigenobu S."/>
        </authorList>
    </citation>
    <scope>NUCLEOTIDE SEQUENCE [LARGE SCALE GENOMIC DNA]</scope>
</reference>
<organism evidence="1 2">
    <name type="scientific">Elysia marginata</name>
    <dbReference type="NCBI Taxonomy" id="1093978"/>
    <lineage>
        <taxon>Eukaryota</taxon>
        <taxon>Metazoa</taxon>
        <taxon>Spiralia</taxon>
        <taxon>Lophotrochozoa</taxon>
        <taxon>Mollusca</taxon>
        <taxon>Gastropoda</taxon>
        <taxon>Heterobranchia</taxon>
        <taxon>Euthyneura</taxon>
        <taxon>Panpulmonata</taxon>
        <taxon>Sacoglossa</taxon>
        <taxon>Placobranchoidea</taxon>
        <taxon>Plakobranchidae</taxon>
        <taxon>Elysia</taxon>
    </lineage>
</organism>
<proteinExistence type="predicted"/>
<gene>
    <name evidence="1" type="ORF">ElyMa_000801300</name>
</gene>
<name>A0AAV4GZ09_9GAST</name>
<protein>
    <submittedName>
        <fullName evidence="1">Uncharacterized protein</fullName>
    </submittedName>
</protein>
<dbReference type="EMBL" id="BMAT01001642">
    <property type="protein sequence ID" value="GFR89751.1"/>
    <property type="molecule type" value="Genomic_DNA"/>
</dbReference>
<keyword evidence="2" id="KW-1185">Reference proteome</keyword>
<dbReference type="Proteomes" id="UP000762676">
    <property type="component" value="Unassembled WGS sequence"/>
</dbReference>
<accession>A0AAV4GZ09</accession>